<name>A0ABT2FYN4_9CORY</name>
<feature type="compositionally biased region" description="Basic and acidic residues" evidence="1">
    <location>
        <begin position="13"/>
        <end position="33"/>
    </location>
</feature>
<evidence type="ECO:0000256" key="1">
    <source>
        <dbReference type="SAM" id="MobiDB-lite"/>
    </source>
</evidence>
<comment type="caution">
    <text evidence="2">The sequence shown here is derived from an EMBL/GenBank/DDBJ whole genome shotgun (WGS) entry which is preliminary data.</text>
</comment>
<evidence type="ECO:0000313" key="3">
    <source>
        <dbReference type="Proteomes" id="UP001205965"/>
    </source>
</evidence>
<evidence type="ECO:0000313" key="2">
    <source>
        <dbReference type="EMBL" id="MCS5479598.1"/>
    </source>
</evidence>
<accession>A0ABT2FYN4</accession>
<dbReference type="EMBL" id="JANWTC010000005">
    <property type="protein sequence ID" value="MCS5479598.1"/>
    <property type="molecule type" value="Genomic_DNA"/>
</dbReference>
<dbReference type="Proteomes" id="UP001205965">
    <property type="component" value="Unassembled WGS sequence"/>
</dbReference>
<proteinExistence type="predicted"/>
<feature type="compositionally biased region" description="Polar residues" evidence="1">
    <location>
        <begin position="1"/>
        <end position="12"/>
    </location>
</feature>
<feature type="region of interest" description="Disordered" evidence="1">
    <location>
        <begin position="1"/>
        <end position="33"/>
    </location>
</feature>
<sequence>MTQADMNPTAHDSGNKATEKFKGESIKSDTSKE</sequence>
<keyword evidence="3" id="KW-1185">Reference proteome</keyword>
<organism evidence="2 3">
    <name type="scientific">Corynebacterium lemuris</name>
    <dbReference type="NCBI Taxonomy" id="1859292"/>
    <lineage>
        <taxon>Bacteria</taxon>
        <taxon>Bacillati</taxon>
        <taxon>Actinomycetota</taxon>
        <taxon>Actinomycetes</taxon>
        <taxon>Mycobacteriales</taxon>
        <taxon>Corynebacteriaceae</taxon>
        <taxon>Corynebacterium</taxon>
    </lineage>
</organism>
<reference evidence="2 3" key="1">
    <citation type="submission" date="2022-08" db="EMBL/GenBank/DDBJ databases">
        <title>YIM 101645 draft genome.</title>
        <authorList>
            <person name="Chen X."/>
        </authorList>
    </citation>
    <scope>NUCLEOTIDE SEQUENCE [LARGE SCALE GENOMIC DNA]</scope>
    <source>
        <strain evidence="2 3">YIM 101645</strain>
    </source>
</reference>
<gene>
    <name evidence="2" type="ORF">NYP18_07995</name>
</gene>
<feature type="non-terminal residue" evidence="2">
    <location>
        <position position="33"/>
    </location>
</feature>
<protein>
    <submittedName>
        <fullName evidence="2">Catechol 1,2-dioxygenase</fullName>
    </submittedName>
</protein>